<evidence type="ECO:0000256" key="8">
    <source>
        <dbReference type="SAM" id="MobiDB-lite"/>
    </source>
</evidence>
<evidence type="ECO:0000256" key="5">
    <source>
        <dbReference type="ARBA" id="ARBA00022801"/>
    </source>
</evidence>
<sequence>MKRMQDLNDSSWFPEPKRPKTQSGEQLNAIFRFKHRAPSDIQDEALCHVLIKQFADFVATVRPVTVPGHCCAQANPLIDDRVVLASEFADHEVDVLREVGRRLDSSVDDIHKRGDVWYYPWLPMYGCALQRTKVSAAVVKLEVIFVDGWERILHFVPTGKCVHSAVPKTYKTLHCADLDSVLEEEFGKVFDTKLRKAQQEKGSKRSASCNDLGHQKTPQFIAAVVRRAVAKVTSFVQDVGNDSRLSPHGGTTDVGQHTGGSPRGTCWPLVQAVIEQNICCGRGLLRKTMVMFKMSLLESFVTEMQETFGRGGTNVKEGCDAVDDSFFMLQDVVQSAVELLDCGYDVSSLRDECSRVRVSIGEFVDTLNLQAATPYHLPDSTILQQLSSLEYGVKIDSPQREWDLNCEESSETRHTRVLANLERCWFLDGATCSLDALLQWGEVNAAPKSYKCILALRTFETFMFERSLNLTGEEDFDNNEEKMQSLVTTYQKVANEWRQLPQKTSELKVEQRSRKMLVMWIAFCLVHQRCVSQVPLCAEYNIALDWKDLKVAVLRDRAAISALQRVAKYIRSWNEETKGLPLFDLTNQSATFGFARKFGLNSASIVDTYDREVNIWEAHVKSKWNEIAQKKTRATELRAQISRLDENLESKQNELAEEKRRLSELYPPGEFGWSYRESGAQDQLSADIKKIKSELNKVKTVLKKVLVTPSPLTRPLPPVKDDAIQVIFMVTMPRNLEILGSLCLIAQRAIAPFDPTTEMRALPSVSSCSWWQFYCQHAPSQAVRATTKEFAVMPSSFHLSDRRGPKTIDGLTNIAQLKAECVIDPMLRGTALTWNDPTGVTLNPFNATSKSVTDSFIEQMPQLFEDFQWMNAWPGDDDTRGNMVYANLHKRPEEFEKSSFIALGSMRSYPFQQFRKLQCVLLDDKLPWSHSCVEIIVRQTLYQIGELTAEEDPEMLWKTDMLQGENGLQTFCAVLKLAATRLEQTPRCFENIPLISELSGYLHQFTRDAKSIVELFARMARRWATNVRLEDRGERLPDRVAVLRQKECILYGYALLSYTLGPLDDQAAQEICELMVLFRTSFLCASINCPSTNEMLQVESKLHELMSRKIDSLITYVNRDTDKVLTSLVHLVSPMAPGNLTWKQVEEVPPGDQQFGCCFESSDSHYAVNLFTGVVLTDGNAPGGLPANIRVHERFQSLFGRCNFEVNTVNGLFQTESLYCGRLYEFGYHESEELFVQELIVDSRNISGRFQLCSTGWVASFCNHFPRRLRDLYSHWYWVERDCVLFRPKEAKNREVFFVASFDEHNSLRCYQVPFSDTKLTYEYIVTHLKDYDCLVQKDDPIGEVLRVLTKLEDERFLHPLKSPKDTLKIDLPRFKLQFILDTDMRFASVEHKGYFLASSQQFDDFVPRFSRYLVLELSDKADITRPEVRILLPVGSVVETSDGMVDISLPFEPDSRVDTVCYDVHRRLRTFETETISARLQLAAVCIRAGTNVPSKRLQMTGAEAALQYLRACRSSRPYSTFEEDTLRTIREWSFRLPAVKILAVTLMMKAEQLGFLYGRPASRKMAMDSVDEQTEYTDIGAGRRPVNALRTTFRTQEEKMIFGRVVHFQKTVASQELVSLGSPPVAENYVKMVETGLSSLVKCTRRGSDKVLSLSLTNATTDAMGTAMLDELELSWKYYRSQTQMQLKASPSSLLGSFMEFLDDISSCRSKMETYLWGAFANSTSGKRDQLLALVNAVLVMTVSDIVRCSYDKEMLYKLTLRMNDDAREKFKKGVLRFLEICVLEDKVKRLVCKAKRSADMSDAQLVDELFNVRQWQSVDFPYWLAFEVEGRLQIRHEQFVVAQHLINQPGTVCQLNMGRGKTRVILPMLFLYFTQSRCSRVVRAHFLGPLLSEARHFMHRYLSASSVHLGIFEQPFHRQIELNSRSLELMRDILDEMKLFGGIQIVSPAHRMSLELKRLELDKDASLVSTLDEILDNDQFVDVLDECDALLHHKYHLVYAVGSPIPLRSGMERWKAAEALLSIIRDGSIGSRVAKVLKAPHVSCVAPDYLTRLGAYDGTRLNTVVQSTEVLRDHLKKALVLDLIDNAPFELMWLSTLGTGNVGHALVRAITDSSISLHEAMGNHMHKFTAYTSQLLALRGLVAFGVLEHCVEKRYRVDFGLPDPGTRSKKIAIPFRAADVPSERSEFCHPDVCIVLTLLGYYHRGLTNEETRRTFQMLLRLDTSEQRQQYSQWFSSVKSGLDDETRNALGDVRHISLADTRQFESLCNAYKFCIDAINFYLNTCVFPRDTTQYPQRLSRTAWNLAAGANNIGFSGTNDNHRLLPLSVAQCEPHEPSLLGTNGKMIDKMLRVTQGYEVIRPSPRRNSVPWESALLFAMDKKTQALIDTGALLAGVSNHEAAAFLLQQSTFGFAGVTYYDSRKPYNCWMIAEKSRRVVMPLKKASMLESETFVIFDEARSRGSDMKLPSNASAVLTLGPKLTKDKLMQGAGRMRQLGCNQTLWIASFDEVAQSLLQSSKEREITHLTAIDVLNWVMDNTKAESVRGLLEWASNGIHYQKTQLNHETELVNEDWSLKTLYQEKITEDKIARVIEAKARFGVEGVDDALIAEICRRGCVYGMDDEVCITAHTDECERELHVEEEEEHEQEREVAVSRPRKEKTWNYSSILGARSIENLYGIVDVMSMDSFIRQWLTLTNLADLAWTRSKLFGTENFFTTIVARKGMDHLNEFLRLIDVMLIFENGQVLLVSECEADHILGLLWANNCNCSFRLVNFAFVCEAIDRIGAQAQFRDVAMARGSHLDADVPHLSIAACHVFNGETMPTSRQQAALELAFSDFLELVVQREATMANFVTSRGNGHKWPRSFLHDLCCRLDLKTASEV</sequence>
<evidence type="ECO:0000259" key="9">
    <source>
        <dbReference type="Pfam" id="PF12340"/>
    </source>
</evidence>
<evidence type="ECO:0000259" key="10">
    <source>
        <dbReference type="Pfam" id="PF12359"/>
    </source>
</evidence>
<dbReference type="InterPro" id="IPR022099">
    <property type="entry name" value="DUF3638"/>
</dbReference>
<accession>A0A833SU14</accession>
<dbReference type="EC" id="3.4.19.12" evidence="2"/>
<dbReference type="Proteomes" id="UP000602510">
    <property type="component" value="Unassembled WGS sequence"/>
</dbReference>
<reference evidence="11" key="1">
    <citation type="submission" date="2020-04" db="EMBL/GenBank/DDBJ databases">
        <title>Hybrid Assembly of Korean Phytophthora infestans isolates.</title>
        <authorList>
            <person name="Prokchorchik M."/>
            <person name="Lee Y."/>
            <person name="Seo J."/>
            <person name="Cho J.-H."/>
            <person name="Park Y.-E."/>
            <person name="Jang D.-C."/>
            <person name="Im J.-S."/>
            <person name="Choi J.-G."/>
            <person name="Park H.-J."/>
            <person name="Lee G.-B."/>
            <person name="Lee Y.-G."/>
            <person name="Hong S.-Y."/>
            <person name="Cho K."/>
            <person name="Sohn K.H."/>
        </authorList>
    </citation>
    <scope>NUCLEOTIDE SEQUENCE</scope>
    <source>
        <strain evidence="11">KR_1_A1</strain>
    </source>
</reference>
<evidence type="ECO:0000256" key="1">
    <source>
        <dbReference type="ARBA" id="ARBA00000707"/>
    </source>
</evidence>
<feature type="domain" description="DUF3645" evidence="10">
    <location>
        <begin position="2169"/>
        <end position="2200"/>
    </location>
</feature>
<dbReference type="PANTHER" id="PTHR13367:SF33">
    <property type="entry name" value="P-LOOP CONTAINING NUCLEOSIDE TRIPHOSPHATE HYDROLASE PROTEIN"/>
    <property type="match status" value="1"/>
</dbReference>
<comment type="caution">
    <text evidence="11">The sequence shown here is derived from an EMBL/GenBank/DDBJ whole genome shotgun (WGS) entry which is preliminary data.</text>
</comment>
<evidence type="ECO:0000256" key="3">
    <source>
        <dbReference type="ARBA" id="ARBA00022670"/>
    </source>
</evidence>
<keyword evidence="12" id="KW-1185">Reference proteome</keyword>
<dbReference type="GO" id="GO:0004843">
    <property type="term" value="F:cysteine-type deubiquitinase activity"/>
    <property type="evidence" value="ECO:0007669"/>
    <property type="project" value="UniProtKB-EC"/>
</dbReference>
<evidence type="ECO:0000256" key="6">
    <source>
        <dbReference type="ARBA" id="ARBA00022807"/>
    </source>
</evidence>
<evidence type="ECO:0000256" key="7">
    <source>
        <dbReference type="SAM" id="Coils"/>
    </source>
</evidence>
<proteinExistence type="predicted"/>
<name>A0A833SU14_PHYIN</name>
<dbReference type="InterPro" id="IPR022105">
    <property type="entry name" value="DUF3645"/>
</dbReference>
<dbReference type="Pfam" id="PF12359">
    <property type="entry name" value="DUF3645"/>
    <property type="match status" value="1"/>
</dbReference>
<evidence type="ECO:0000256" key="2">
    <source>
        <dbReference type="ARBA" id="ARBA00012759"/>
    </source>
</evidence>
<evidence type="ECO:0000256" key="4">
    <source>
        <dbReference type="ARBA" id="ARBA00022786"/>
    </source>
</evidence>
<dbReference type="InterPro" id="IPR051346">
    <property type="entry name" value="OTU_Deubiquitinase"/>
</dbReference>
<gene>
    <name evidence="11" type="ORF">GN244_ATG09560</name>
</gene>
<feature type="region of interest" description="Disordered" evidence="8">
    <location>
        <begin position="1"/>
        <end position="24"/>
    </location>
</feature>
<feature type="domain" description="DUF3638" evidence="9">
    <location>
        <begin position="1816"/>
        <end position="2029"/>
    </location>
</feature>
<comment type="catalytic activity">
    <reaction evidence="1">
        <text>Thiol-dependent hydrolysis of ester, thioester, amide, peptide and isopeptide bonds formed by the C-terminal Gly of ubiquitin (a 76-residue protein attached to proteins as an intracellular targeting signal).</text>
        <dbReference type="EC" id="3.4.19.12"/>
    </reaction>
</comment>
<organism evidence="11 12">
    <name type="scientific">Phytophthora infestans</name>
    <name type="common">Potato late blight agent</name>
    <name type="synonym">Botrytis infestans</name>
    <dbReference type="NCBI Taxonomy" id="4787"/>
    <lineage>
        <taxon>Eukaryota</taxon>
        <taxon>Sar</taxon>
        <taxon>Stramenopiles</taxon>
        <taxon>Oomycota</taxon>
        <taxon>Peronosporomycetes</taxon>
        <taxon>Peronosporales</taxon>
        <taxon>Peronosporaceae</taxon>
        <taxon>Phytophthora</taxon>
    </lineage>
</organism>
<keyword evidence="3" id="KW-0645">Protease</keyword>
<dbReference type="PANTHER" id="PTHR13367">
    <property type="entry name" value="UBIQUITIN THIOESTERASE"/>
    <property type="match status" value="1"/>
</dbReference>
<evidence type="ECO:0000313" key="11">
    <source>
        <dbReference type="EMBL" id="KAF4038323.1"/>
    </source>
</evidence>
<dbReference type="Pfam" id="PF12340">
    <property type="entry name" value="DUF3638"/>
    <property type="match status" value="1"/>
</dbReference>
<dbReference type="GO" id="GO:0006508">
    <property type="term" value="P:proteolysis"/>
    <property type="evidence" value="ECO:0007669"/>
    <property type="project" value="UniProtKB-KW"/>
</dbReference>
<keyword evidence="7" id="KW-0175">Coiled coil</keyword>
<keyword evidence="4" id="KW-0833">Ubl conjugation pathway</keyword>
<evidence type="ECO:0000313" key="12">
    <source>
        <dbReference type="Proteomes" id="UP000602510"/>
    </source>
</evidence>
<keyword evidence="6" id="KW-0788">Thiol protease</keyword>
<protein>
    <recommendedName>
        <fullName evidence="2">ubiquitinyl hydrolase 1</fullName>
        <ecNumber evidence="2">3.4.19.12</ecNumber>
    </recommendedName>
</protein>
<keyword evidence="5" id="KW-0378">Hydrolase</keyword>
<dbReference type="EMBL" id="WSZM01000200">
    <property type="protein sequence ID" value="KAF4038323.1"/>
    <property type="molecule type" value="Genomic_DNA"/>
</dbReference>
<feature type="coiled-coil region" evidence="7">
    <location>
        <begin position="627"/>
        <end position="665"/>
    </location>
</feature>